<sequence length="95" mass="10025">MVTVLSTSFCSNPNAPGGSSSPSLRESGFSIKPLAPELTLASSLWTINAVCLLFVFIAIYSSSALLIIKSGMPSLLAVWKARLSLQIPSFNLHVG</sequence>
<feature type="compositionally biased region" description="Low complexity" evidence="1">
    <location>
        <begin position="11"/>
        <end position="23"/>
    </location>
</feature>
<proteinExistence type="predicted"/>
<evidence type="ECO:0000313" key="3">
    <source>
        <dbReference type="EMBL" id="JAD30038.1"/>
    </source>
</evidence>
<accession>A0A0A8YX92</accession>
<organism evidence="3">
    <name type="scientific">Arundo donax</name>
    <name type="common">Giant reed</name>
    <name type="synonym">Donax arundinaceus</name>
    <dbReference type="NCBI Taxonomy" id="35708"/>
    <lineage>
        <taxon>Eukaryota</taxon>
        <taxon>Viridiplantae</taxon>
        <taxon>Streptophyta</taxon>
        <taxon>Embryophyta</taxon>
        <taxon>Tracheophyta</taxon>
        <taxon>Spermatophyta</taxon>
        <taxon>Magnoliopsida</taxon>
        <taxon>Liliopsida</taxon>
        <taxon>Poales</taxon>
        <taxon>Poaceae</taxon>
        <taxon>PACMAD clade</taxon>
        <taxon>Arundinoideae</taxon>
        <taxon>Arundineae</taxon>
        <taxon>Arundo</taxon>
    </lineage>
</organism>
<keyword evidence="2" id="KW-0472">Membrane</keyword>
<dbReference type="AlphaFoldDB" id="A0A0A8YX92"/>
<name>A0A0A8YX92_ARUDO</name>
<feature type="region of interest" description="Disordered" evidence="1">
    <location>
        <begin position="1"/>
        <end position="25"/>
    </location>
</feature>
<feature type="transmembrane region" description="Helical" evidence="2">
    <location>
        <begin position="44"/>
        <end position="68"/>
    </location>
</feature>
<evidence type="ECO:0000256" key="2">
    <source>
        <dbReference type="SAM" id="Phobius"/>
    </source>
</evidence>
<reference evidence="3" key="2">
    <citation type="journal article" date="2015" name="Data Brief">
        <title>Shoot transcriptome of the giant reed, Arundo donax.</title>
        <authorList>
            <person name="Barrero R.A."/>
            <person name="Guerrero F.D."/>
            <person name="Moolhuijzen P."/>
            <person name="Goolsby J.A."/>
            <person name="Tidwell J."/>
            <person name="Bellgard S.E."/>
            <person name="Bellgard M.I."/>
        </authorList>
    </citation>
    <scope>NUCLEOTIDE SEQUENCE</scope>
    <source>
        <tissue evidence="3">Shoot tissue taken approximately 20 cm above the soil surface</tissue>
    </source>
</reference>
<evidence type="ECO:0000256" key="1">
    <source>
        <dbReference type="SAM" id="MobiDB-lite"/>
    </source>
</evidence>
<keyword evidence="2" id="KW-1133">Transmembrane helix</keyword>
<feature type="compositionally biased region" description="Polar residues" evidence="1">
    <location>
        <begin position="1"/>
        <end position="10"/>
    </location>
</feature>
<protein>
    <submittedName>
        <fullName evidence="3">MSH1</fullName>
    </submittedName>
</protein>
<keyword evidence="2" id="KW-0812">Transmembrane</keyword>
<dbReference type="EMBL" id="GBRH01267857">
    <property type="protein sequence ID" value="JAD30038.1"/>
    <property type="molecule type" value="Transcribed_RNA"/>
</dbReference>
<reference evidence="3" key="1">
    <citation type="submission" date="2014-09" db="EMBL/GenBank/DDBJ databases">
        <authorList>
            <person name="Magalhaes I.L.F."/>
            <person name="Oliveira U."/>
            <person name="Santos F.R."/>
            <person name="Vidigal T.H.D.A."/>
            <person name="Brescovit A.D."/>
            <person name="Santos A.J."/>
        </authorList>
    </citation>
    <scope>NUCLEOTIDE SEQUENCE</scope>
    <source>
        <tissue evidence="3">Shoot tissue taken approximately 20 cm above the soil surface</tissue>
    </source>
</reference>